<dbReference type="PANTHER" id="PTHR12416">
    <property type="entry name" value="RRNA-PROCESSING PROTEIN UTP23 HOMOLOG"/>
    <property type="match status" value="1"/>
</dbReference>
<evidence type="ECO:0000313" key="9">
    <source>
        <dbReference type="EMBL" id="PWA02995.1"/>
    </source>
</evidence>
<comment type="function">
    <text evidence="5">Involved in rRNA-processing and ribosome biogenesis.</text>
</comment>
<evidence type="ECO:0000256" key="3">
    <source>
        <dbReference type="ARBA" id="ARBA00022552"/>
    </source>
</evidence>
<dbReference type="InterPro" id="IPR006984">
    <property type="entry name" value="Fcf1/UTP23"/>
</dbReference>
<comment type="similarity">
    <text evidence="6">Belongs to the UTP23/FCF1 family. UTP23 subfamily.</text>
</comment>
<dbReference type="Gene3D" id="3.40.50.1010">
    <property type="entry name" value="5'-nuclease"/>
    <property type="match status" value="2"/>
</dbReference>
<evidence type="ECO:0000256" key="2">
    <source>
        <dbReference type="ARBA" id="ARBA00022517"/>
    </source>
</evidence>
<keyword evidence="2" id="KW-0690">Ribosome biogenesis</keyword>
<dbReference type="EMBL" id="MBFU01000038">
    <property type="protein sequence ID" value="PWA02995.1"/>
    <property type="molecule type" value="Genomic_DNA"/>
</dbReference>
<keyword evidence="4" id="KW-0539">Nucleus</keyword>
<evidence type="ECO:0000313" key="10">
    <source>
        <dbReference type="Proteomes" id="UP000245591"/>
    </source>
</evidence>
<keyword evidence="10" id="KW-1185">Reference proteome</keyword>
<comment type="subcellular location">
    <subcellularLocation>
        <location evidence="1">Nucleus</location>
        <location evidence="1">Nucleolus</location>
    </subcellularLocation>
</comment>
<dbReference type="SUPFAM" id="SSF88723">
    <property type="entry name" value="PIN domain-like"/>
    <property type="match status" value="1"/>
</dbReference>
<comment type="caution">
    <text evidence="9">The sequence shown here is derived from an EMBL/GenBank/DDBJ whole genome shotgun (WGS) entry which is preliminary data.</text>
</comment>
<reference evidence="9 10" key="1">
    <citation type="journal article" date="2018" name="MBio">
        <title>Comparative Genomics Reveals the Core Gene Toolbox for the Fungus-Insect Symbiosis.</title>
        <authorList>
            <person name="Wang Y."/>
            <person name="Stata M."/>
            <person name="Wang W."/>
            <person name="Stajich J.E."/>
            <person name="White M.M."/>
            <person name="Moncalvo J.M."/>
        </authorList>
    </citation>
    <scope>NUCLEOTIDE SEQUENCE [LARGE SCALE GENOMIC DNA]</scope>
    <source>
        <strain evidence="9 10">AUS-126-30</strain>
    </source>
</reference>
<dbReference type="InterPro" id="IPR029060">
    <property type="entry name" value="PIN-like_dom_sf"/>
</dbReference>
<evidence type="ECO:0000256" key="7">
    <source>
        <dbReference type="SAM" id="MobiDB-lite"/>
    </source>
</evidence>
<feature type="compositionally biased region" description="Basic residues" evidence="7">
    <location>
        <begin position="204"/>
        <end position="215"/>
    </location>
</feature>
<feature type="domain" description="UTP23 sensor motif region" evidence="8">
    <location>
        <begin position="190"/>
        <end position="207"/>
    </location>
</feature>
<dbReference type="AlphaFoldDB" id="A0A2U1JD99"/>
<evidence type="ECO:0000256" key="6">
    <source>
        <dbReference type="ARBA" id="ARBA00038503"/>
    </source>
</evidence>
<dbReference type="Proteomes" id="UP000245591">
    <property type="component" value="Unassembled WGS sequence"/>
</dbReference>
<gene>
    <name evidence="9" type="ORF">BB558_000839</name>
</gene>
<dbReference type="GO" id="GO:0006364">
    <property type="term" value="P:rRNA processing"/>
    <property type="evidence" value="ECO:0007669"/>
    <property type="project" value="UniProtKB-KW"/>
</dbReference>
<evidence type="ECO:0000256" key="5">
    <source>
        <dbReference type="ARBA" id="ARBA00037300"/>
    </source>
</evidence>
<protein>
    <recommendedName>
        <fullName evidence="8">UTP23 sensor motif region domain-containing protein</fullName>
    </recommendedName>
</protein>
<dbReference type="Pfam" id="PF04900">
    <property type="entry name" value="Fcf1"/>
    <property type="match status" value="1"/>
</dbReference>
<dbReference type="InterPro" id="IPR057776">
    <property type="entry name" value="UTP23_sensor"/>
</dbReference>
<dbReference type="GO" id="GO:0032040">
    <property type="term" value="C:small-subunit processome"/>
    <property type="evidence" value="ECO:0007669"/>
    <property type="project" value="InterPro"/>
</dbReference>
<sequence>MEKNKPIRETEAKHEKSFVDQRNSFQKKRLYEMRPKRAKQYKKCMAVYKYGYNFREPYQVLLITNCSLQDLRDGGERTIGGLVMSRKYERRRCTHNKPVPGIQCIEEIIGEENKFNYCIGVQDNDLRKKLRKIEGIPIVHVNRSVLILEPPSDLTKAKYKELENGKMGISVEEAKRLETINPKEKKVTVPKRKKKIKGPNPLSVKKKSIKPSPQKRKAEEEPITPKKPRKRSRKPKNIDNPTDQ</sequence>
<organism evidence="9 10">
    <name type="scientific">Smittium angustum</name>
    <dbReference type="NCBI Taxonomy" id="133377"/>
    <lineage>
        <taxon>Eukaryota</taxon>
        <taxon>Fungi</taxon>
        <taxon>Fungi incertae sedis</taxon>
        <taxon>Zoopagomycota</taxon>
        <taxon>Kickxellomycotina</taxon>
        <taxon>Harpellomycetes</taxon>
        <taxon>Harpellales</taxon>
        <taxon>Legeriomycetaceae</taxon>
        <taxon>Smittium</taxon>
    </lineage>
</organism>
<feature type="compositionally biased region" description="Basic residues" evidence="7">
    <location>
        <begin position="188"/>
        <end position="197"/>
    </location>
</feature>
<evidence type="ECO:0000256" key="4">
    <source>
        <dbReference type="ARBA" id="ARBA00023242"/>
    </source>
</evidence>
<feature type="region of interest" description="Disordered" evidence="7">
    <location>
        <begin position="182"/>
        <end position="244"/>
    </location>
</feature>
<accession>A0A2U1JD99</accession>
<evidence type="ECO:0000259" key="8">
    <source>
        <dbReference type="Pfam" id="PF24779"/>
    </source>
</evidence>
<name>A0A2U1JD99_SMIAN</name>
<proteinExistence type="inferred from homology"/>
<keyword evidence="3" id="KW-0698">rRNA processing</keyword>
<evidence type="ECO:0000256" key="1">
    <source>
        <dbReference type="ARBA" id="ARBA00004604"/>
    </source>
</evidence>
<feature type="compositionally biased region" description="Basic residues" evidence="7">
    <location>
        <begin position="226"/>
        <end position="235"/>
    </location>
</feature>
<dbReference type="Pfam" id="PF24779">
    <property type="entry name" value="UTP23_sensor"/>
    <property type="match status" value="1"/>
</dbReference>